<dbReference type="InterPro" id="IPR005519">
    <property type="entry name" value="Acid_phosphat_B-like"/>
</dbReference>
<dbReference type="Gene3D" id="3.40.50.1000">
    <property type="entry name" value="HAD superfamily/HAD-like"/>
    <property type="match status" value="1"/>
</dbReference>
<name>A0A5D3YIJ9_9BACT</name>
<evidence type="ECO:0000313" key="3">
    <source>
        <dbReference type="Proteomes" id="UP000324595"/>
    </source>
</evidence>
<dbReference type="InterPro" id="IPR036412">
    <property type="entry name" value="HAD-like_sf"/>
</dbReference>
<accession>A0A5D3YIJ9</accession>
<dbReference type="PANTHER" id="PTHR31284:SF10">
    <property type="entry name" value="ACID PHOSPHATASE-LIKE PROTEIN"/>
    <property type="match status" value="1"/>
</dbReference>
<dbReference type="InterPro" id="IPR023214">
    <property type="entry name" value="HAD_sf"/>
</dbReference>
<gene>
    <name evidence="2" type="ORF">LX73_2384</name>
</gene>
<dbReference type="RefSeq" id="WP_170245680.1">
    <property type="nucleotide sequence ID" value="NZ_VNHY01000004.1"/>
</dbReference>
<dbReference type="PIRSF" id="PIRSF019271">
    <property type="entry name" value="Acid_Ptase_C"/>
    <property type="match status" value="1"/>
</dbReference>
<sequence length="271" mass="30356">MASVVIITILAGCTASKPLNDSTVSATLWVQNSAEYEALTTMAYQSAEAQLDTALHTDSWTASLEQQGNDYGSLPPAVVLDVDETVLDNSAFQARLIKKSESYSSKKWNNWVREQKADPVPGALSFTQAAEAKGITVIYLTNRDVSVEEATYQNLKKVGFPLKKDVDVLLTNNERPGWSSDKTNRRKYVAENYRILMLLGDNLNDFLPAKDRSGSERKKFVSEHKNRLGTQWFVFPNPVYGSWEDALYNFDSSLSPEQIEAQKLEKLDTKN</sequence>
<dbReference type="Proteomes" id="UP000324595">
    <property type="component" value="Unassembled WGS sequence"/>
</dbReference>
<evidence type="ECO:0000313" key="2">
    <source>
        <dbReference type="EMBL" id="TYP92134.1"/>
    </source>
</evidence>
<evidence type="ECO:0000256" key="1">
    <source>
        <dbReference type="ARBA" id="ARBA00022729"/>
    </source>
</evidence>
<dbReference type="SUPFAM" id="SSF56784">
    <property type="entry name" value="HAD-like"/>
    <property type="match status" value="1"/>
</dbReference>
<dbReference type="EMBL" id="VNHY01000004">
    <property type="protein sequence ID" value="TYP92134.1"/>
    <property type="molecule type" value="Genomic_DNA"/>
</dbReference>
<keyword evidence="3" id="KW-1185">Reference proteome</keyword>
<dbReference type="AlphaFoldDB" id="A0A5D3YIJ9"/>
<organism evidence="2 3">
    <name type="scientific">Fodinibius salinus</name>
    <dbReference type="NCBI Taxonomy" id="860790"/>
    <lineage>
        <taxon>Bacteria</taxon>
        <taxon>Pseudomonadati</taxon>
        <taxon>Balneolota</taxon>
        <taxon>Balneolia</taxon>
        <taxon>Balneolales</taxon>
        <taxon>Balneolaceae</taxon>
        <taxon>Fodinibius</taxon>
    </lineage>
</organism>
<dbReference type="GO" id="GO:0009279">
    <property type="term" value="C:cell outer membrane"/>
    <property type="evidence" value="ECO:0007669"/>
    <property type="project" value="InterPro"/>
</dbReference>
<reference evidence="2 3" key="1">
    <citation type="submission" date="2019-07" db="EMBL/GenBank/DDBJ databases">
        <title>Genomic Encyclopedia of Archaeal and Bacterial Type Strains, Phase II (KMG-II): from individual species to whole genera.</title>
        <authorList>
            <person name="Goeker M."/>
        </authorList>
    </citation>
    <scope>NUCLEOTIDE SEQUENCE [LARGE SCALE GENOMIC DNA]</scope>
    <source>
        <strain evidence="2 3">DSM 21935</strain>
    </source>
</reference>
<dbReference type="SFLD" id="SFLDS00003">
    <property type="entry name" value="Haloacid_Dehalogenase"/>
    <property type="match status" value="1"/>
</dbReference>
<dbReference type="SFLD" id="SFLDG01125">
    <property type="entry name" value="C1.1:_Acid_Phosphatase_Like"/>
    <property type="match status" value="1"/>
</dbReference>
<dbReference type="Pfam" id="PF03767">
    <property type="entry name" value="Acid_phosphat_B"/>
    <property type="match status" value="1"/>
</dbReference>
<dbReference type="InterPro" id="IPR006423">
    <property type="entry name" value="Lipo_e_P4"/>
</dbReference>
<keyword evidence="1" id="KW-0732">Signal</keyword>
<comment type="caution">
    <text evidence="2">The sequence shown here is derived from an EMBL/GenBank/DDBJ whole genome shotgun (WGS) entry which is preliminary data.</text>
</comment>
<protein>
    <submittedName>
        <fullName evidence="2">Acid phosphatase</fullName>
    </submittedName>
</protein>
<dbReference type="PANTHER" id="PTHR31284">
    <property type="entry name" value="ACID PHOSPHATASE-LIKE PROTEIN"/>
    <property type="match status" value="1"/>
</dbReference>
<proteinExistence type="predicted"/>